<organism evidence="2 3">
    <name type="scientific">Polychaeton citri CBS 116435</name>
    <dbReference type="NCBI Taxonomy" id="1314669"/>
    <lineage>
        <taxon>Eukaryota</taxon>
        <taxon>Fungi</taxon>
        <taxon>Dikarya</taxon>
        <taxon>Ascomycota</taxon>
        <taxon>Pezizomycotina</taxon>
        <taxon>Dothideomycetes</taxon>
        <taxon>Dothideomycetidae</taxon>
        <taxon>Capnodiales</taxon>
        <taxon>Capnodiaceae</taxon>
        <taxon>Polychaeton</taxon>
    </lineage>
</organism>
<evidence type="ECO:0000313" key="3">
    <source>
        <dbReference type="Proteomes" id="UP000799441"/>
    </source>
</evidence>
<name>A0A9P4UP16_9PEZI</name>
<proteinExistence type="predicted"/>
<dbReference type="AlphaFoldDB" id="A0A9P4UP16"/>
<accession>A0A9P4UP16</accession>
<feature type="compositionally biased region" description="Polar residues" evidence="1">
    <location>
        <begin position="136"/>
        <end position="164"/>
    </location>
</feature>
<feature type="compositionally biased region" description="Polar residues" evidence="1">
    <location>
        <begin position="89"/>
        <end position="101"/>
    </location>
</feature>
<gene>
    <name evidence="2" type="ORF">K431DRAFT_286662</name>
</gene>
<evidence type="ECO:0000313" key="2">
    <source>
        <dbReference type="EMBL" id="KAF2719535.1"/>
    </source>
</evidence>
<dbReference type="EMBL" id="MU003810">
    <property type="protein sequence ID" value="KAF2719535.1"/>
    <property type="molecule type" value="Genomic_DNA"/>
</dbReference>
<comment type="caution">
    <text evidence="2">The sequence shown here is derived from an EMBL/GenBank/DDBJ whole genome shotgun (WGS) entry which is preliminary data.</text>
</comment>
<feature type="compositionally biased region" description="Basic residues" evidence="1">
    <location>
        <begin position="189"/>
        <end position="200"/>
    </location>
</feature>
<feature type="compositionally biased region" description="Polar residues" evidence="1">
    <location>
        <begin position="1"/>
        <end position="11"/>
    </location>
</feature>
<keyword evidence="3" id="KW-1185">Reference proteome</keyword>
<protein>
    <submittedName>
        <fullName evidence="2">Uncharacterized protein</fullName>
    </submittedName>
</protein>
<evidence type="ECO:0000256" key="1">
    <source>
        <dbReference type="SAM" id="MobiDB-lite"/>
    </source>
</evidence>
<feature type="region of interest" description="Disordered" evidence="1">
    <location>
        <begin position="75"/>
        <end position="208"/>
    </location>
</feature>
<feature type="region of interest" description="Disordered" evidence="1">
    <location>
        <begin position="1"/>
        <end position="28"/>
    </location>
</feature>
<sequence>MITQGQSQQRSYLPLEEEPSHEDGTPAHFTDLHNQYLERLHGIPPGDIARIYTSLQFGLGRVVAEGAEAISRYLQHQSAQQAHQRDVESTGNPPSQPTSWSIPLRRGAAIRKDSDAGTKARKAILRRVAQQRVKGRSSTWSHVSPQKDQSSLDNHKPSSLQVSASPVMRSAKGTRKPEIHSAPQDARYRTRSGRVLRARSQRASIEED</sequence>
<reference evidence="2" key="1">
    <citation type="journal article" date="2020" name="Stud. Mycol.">
        <title>101 Dothideomycetes genomes: a test case for predicting lifestyles and emergence of pathogens.</title>
        <authorList>
            <person name="Haridas S."/>
            <person name="Albert R."/>
            <person name="Binder M."/>
            <person name="Bloem J."/>
            <person name="Labutti K."/>
            <person name="Salamov A."/>
            <person name="Andreopoulos B."/>
            <person name="Baker S."/>
            <person name="Barry K."/>
            <person name="Bills G."/>
            <person name="Bluhm B."/>
            <person name="Cannon C."/>
            <person name="Castanera R."/>
            <person name="Culley D."/>
            <person name="Daum C."/>
            <person name="Ezra D."/>
            <person name="Gonzalez J."/>
            <person name="Henrissat B."/>
            <person name="Kuo A."/>
            <person name="Liang C."/>
            <person name="Lipzen A."/>
            <person name="Lutzoni F."/>
            <person name="Magnuson J."/>
            <person name="Mondo S."/>
            <person name="Nolan M."/>
            <person name="Ohm R."/>
            <person name="Pangilinan J."/>
            <person name="Park H.-J."/>
            <person name="Ramirez L."/>
            <person name="Alfaro M."/>
            <person name="Sun H."/>
            <person name="Tritt A."/>
            <person name="Yoshinaga Y."/>
            <person name="Zwiers L.-H."/>
            <person name="Turgeon B."/>
            <person name="Goodwin S."/>
            <person name="Spatafora J."/>
            <person name="Crous P."/>
            <person name="Grigoriev I."/>
        </authorList>
    </citation>
    <scope>NUCLEOTIDE SEQUENCE</scope>
    <source>
        <strain evidence="2">CBS 116435</strain>
    </source>
</reference>
<dbReference type="Proteomes" id="UP000799441">
    <property type="component" value="Unassembled WGS sequence"/>
</dbReference>